<dbReference type="EMBL" id="MRCG01000028">
    <property type="protein sequence ID" value="OKH43877.1"/>
    <property type="molecule type" value="Genomic_DNA"/>
</dbReference>
<dbReference type="RefSeq" id="WP_073610993.1">
    <property type="nucleotide sequence ID" value="NZ_MRCG01000028.1"/>
</dbReference>
<organism evidence="2 3">
    <name type="scientific">Phormidium tenue NIES-30</name>
    <dbReference type="NCBI Taxonomy" id="549789"/>
    <lineage>
        <taxon>Bacteria</taxon>
        <taxon>Bacillati</taxon>
        <taxon>Cyanobacteriota</taxon>
        <taxon>Cyanophyceae</taxon>
        <taxon>Oscillatoriophycideae</taxon>
        <taxon>Oscillatoriales</taxon>
        <taxon>Oscillatoriaceae</taxon>
        <taxon>Phormidium</taxon>
    </lineage>
</organism>
<dbReference type="Pfam" id="PF05050">
    <property type="entry name" value="Methyltransf_21"/>
    <property type="match status" value="1"/>
</dbReference>
<protein>
    <submittedName>
        <fullName evidence="2">Methyltransferase</fullName>
    </submittedName>
</protein>
<gene>
    <name evidence="2" type="ORF">NIES30_24055</name>
</gene>
<evidence type="ECO:0000313" key="2">
    <source>
        <dbReference type="EMBL" id="OKH43877.1"/>
    </source>
</evidence>
<reference evidence="2 3" key="1">
    <citation type="submission" date="2016-11" db="EMBL/GenBank/DDBJ databases">
        <title>Draft Genome Sequences of Nine Cyanobacterial Strains from Diverse Habitats.</title>
        <authorList>
            <person name="Zhu T."/>
            <person name="Hou S."/>
            <person name="Lu X."/>
            <person name="Hess W.R."/>
        </authorList>
    </citation>
    <scope>NUCLEOTIDE SEQUENCE [LARGE SCALE GENOMIC DNA]</scope>
    <source>
        <strain evidence="2 3">NIES-30</strain>
    </source>
</reference>
<dbReference type="OrthoDB" id="420478at2"/>
<feature type="domain" description="Methyltransferase FkbM" evidence="1">
    <location>
        <begin position="37"/>
        <end position="198"/>
    </location>
</feature>
<dbReference type="Gene3D" id="3.40.50.150">
    <property type="entry name" value="Vaccinia Virus protein VP39"/>
    <property type="match status" value="1"/>
</dbReference>
<dbReference type="InterPro" id="IPR029063">
    <property type="entry name" value="SAM-dependent_MTases_sf"/>
</dbReference>
<keyword evidence="2" id="KW-0489">Methyltransferase</keyword>
<comment type="caution">
    <text evidence="2">The sequence shown here is derived from an EMBL/GenBank/DDBJ whole genome shotgun (WGS) entry which is preliminary data.</text>
</comment>
<evidence type="ECO:0000259" key="1">
    <source>
        <dbReference type="Pfam" id="PF05050"/>
    </source>
</evidence>
<dbReference type="GO" id="GO:0032259">
    <property type="term" value="P:methylation"/>
    <property type="evidence" value="ECO:0007669"/>
    <property type="project" value="UniProtKB-KW"/>
</dbReference>
<keyword evidence="2" id="KW-0808">Transferase</keyword>
<sequence length="271" mass="30020">MRVEACCQALFEHLLPDIDPQRQGLCVDVGVGTFAFYCELFARLGFPTVAVEPSPTDKLRMVCQQYPIRLIEQCLSDRVGTQTLHMGQFANVANSNFSSLSADWFGASTITRPVLTLDLATLLNQITATQITAFKLDIEGWEPVVIKQFTALPTEQLPQVVMFEYGGGSSRTQGEKGWSPKFLTGTMDCLQTLQQRGYGFSIMVDYAAGTQPKVFDLQVLDLAREAPFYPNGVYGNMLCFYQHQFPAERILSICAPYGGGLANWLVSKLVS</sequence>
<dbReference type="STRING" id="549789.NIES30_24055"/>
<keyword evidence="3" id="KW-1185">Reference proteome</keyword>
<dbReference type="Proteomes" id="UP000185557">
    <property type="component" value="Unassembled WGS sequence"/>
</dbReference>
<dbReference type="AlphaFoldDB" id="A0A1U7IYN0"/>
<evidence type="ECO:0000313" key="3">
    <source>
        <dbReference type="Proteomes" id="UP000185557"/>
    </source>
</evidence>
<proteinExistence type="predicted"/>
<accession>A0A1U7IYN0</accession>
<dbReference type="InterPro" id="IPR006342">
    <property type="entry name" value="FkbM_mtfrase"/>
</dbReference>
<dbReference type="SUPFAM" id="SSF53335">
    <property type="entry name" value="S-adenosyl-L-methionine-dependent methyltransferases"/>
    <property type="match status" value="1"/>
</dbReference>
<dbReference type="GO" id="GO:0008168">
    <property type="term" value="F:methyltransferase activity"/>
    <property type="evidence" value="ECO:0007669"/>
    <property type="project" value="UniProtKB-KW"/>
</dbReference>
<name>A0A1U7IYN0_9CYAN</name>